<dbReference type="SUPFAM" id="SSF46785">
    <property type="entry name" value="Winged helix' DNA-binding domain"/>
    <property type="match status" value="1"/>
</dbReference>
<evidence type="ECO:0000313" key="3">
    <source>
        <dbReference type="Proteomes" id="UP001317870"/>
    </source>
</evidence>
<sequence length="149" mass="16559">MDKPVSSVEFETMLLGRHSLSAKARRGSGHLDRSAYTVLSRLRVQGPMSVGELSDAFGLDTSTLHRQTTAMRAAGLIERIPDPDGGMARKFRLTAEGGRQLDAERAYNVRALESVLAQWSSEDVAAFAGFLKRFNTDIERIDKRPWPRP</sequence>
<dbReference type="PRINTS" id="PR00598">
    <property type="entry name" value="HTHMARR"/>
</dbReference>
<dbReference type="PANTHER" id="PTHR39515:SF2">
    <property type="entry name" value="HTH-TYPE TRANSCRIPTIONAL REGULATOR RV0880"/>
    <property type="match status" value="1"/>
</dbReference>
<reference evidence="2 3" key="1">
    <citation type="submission" date="2022-11" db="EMBL/GenBank/DDBJ databases">
        <title>Genome Sequencing of Nocardia sp. ON39_IFM12276 and assembly.</title>
        <authorList>
            <person name="Shimojima M."/>
            <person name="Toyokawa M."/>
            <person name="Uesaka K."/>
        </authorList>
    </citation>
    <scope>NUCLEOTIDE SEQUENCE [LARGE SCALE GENOMIC DNA]</scope>
    <source>
        <strain evidence="2 3">IFM 12276</strain>
    </source>
</reference>
<proteinExistence type="predicted"/>
<accession>A0ABM8CZB4</accession>
<dbReference type="InterPro" id="IPR000835">
    <property type="entry name" value="HTH_MarR-typ"/>
</dbReference>
<dbReference type="Gene3D" id="1.10.10.10">
    <property type="entry name" value="Winged helix-like DNA-binding domain superfamily/Winged helix DNA-binding domain"/>
    <property type="match status" value="1"/>
</dbReference>
<dbReference type="InterPro" id="IPR036388">
    <property type="entry name" value="WH-like_DNA-bd_sf"/>
</dbReference>
<keyword evidence="3" id="KW-1185">Reference proteome</keyword>
<evidence type="ECO:0000313" key="2">
    <source>
        <dbReference type="EMBL" id="BDU00374.1"/>
    </source>
</evidence>
<protein>
    <submittedName>
        <fullName evidence="2">Transcriptional regulator</fullName>
    </submittedName>
</protein>
<dbReference type="Proteomes" id="UP001317870">
    <property type="component" value="Chromosome"/>
</dbReference>
<dbReference type="SMART" id="SM00418">
    <property type="entry name" value="HTH_ARSR"/>
    <property type="match status" value="1"/>
</dbReference>
<feature type="domain" description="HTH marR-type" evidence="1">
    <location>
        <begin position="1"/>
        <end position="136"/>
    </location>
</feature>
<gene>
    <name evidence="2" type="ORF">IFM12276_34020</name>
</gene>
<dbReference type="SMART" id="SM00347">
    <property type="entry name" value="HTH_MARR"/>
    <property type="match status" value="1"/>
</dbReference>
<dbReference type="PROSITE" id="PS50995">
    <property type="entry name" value="HTH_MARR_2"/>
    <property type="match status" value="1"/>
</dbReference>
<dbReference type="CDD" id="cd00090">
    <property type="entry name" value="HTH_ARSR"/>
    <property type="match status" value="1"/>
</dbReference>
<evidence type="ECO:0000259" key="1">
    <source>
        <dbReference type="PROSITE" id="PS50995"/>
    </source>
</evidence>
<dbReference type="InterPro" id="IPR011991">
    <property type="entry name" value="ArsR-like_HTH"/>
</dbReference>
<dbReference type="Pfam" id="PF01047">
    <property type="entry name" value="MarR"/>
    <property type="match status" value="1"/>
</dbReference>
<organism evidence="2 3">
    <name type="scientific">Nocardia sputorum</name>
    <dbReference type="NCBI Taxonomy" id="2984338"/>
    <lineage>
        <taxon>Bacteria</taxon>
        <taxon>Bacillati</taxon>
        <taxon>Actinomycetota</taxon>
        <taxon>Actinomycetes</taxon>
        <taxon>Mycobacteriales</taxon>
        <taxon>Nocardiaceae</taxon>
        <taxon>Nocardia</taxon>
    </lineage>
</organism>
<dbReference type="PANTHER" id="PTHR39515">
    <property type="entry name" value="CONSERVED PROTEIN"/>
    <property type="match status" value="1"/>
</dbReference>
<dbReference type="InterPro" id="IPR036390">
    <property type="entry name" value="WH_DNA-bd_sf"/>
</dbReference>
<dbReference type="InterPro" id="IPR052526">
    <property type="entry name" value="HTH-type_Bedaq_tolerance"/>
</dbReference>
<dbReference type="InterPro" id="IPR001845">
    <property type="entry name" value="HTH_ArsR_DNA-bd_dom"/>
</dbReference>
<dbReference type="RefSeq" id="WP_281880678.1">
    <property type="nucleotide sequence ID" value="NZ_AP026976.1"/>
</dbReference>
<name>A0ABM8CZB4_9NOCA</name>
<dbReference type="EMBL" id="AP026978">
    <property type="protein sequence ID" value="BDU00374.1"/>
    <property type="molecule type" value="Genomic_DNA"/>
</dbReference>